<accession>A0A2J6Q7I6</accession>
<protein>
    <recommendedName>
        <fullName evidence="3">F-box domain-containing protein</fullName>
    </recommendedName>
</protein>
<evidence type="ECO:0000313" key="2">
    <source>
        <dbReference type="Proteomes" id="UP000235672"/>
    </source>
</evidence>
<dbReference type="EMBL" id="KZ613478">
    <property type="protein sequence ID" value="PMD22232.1"/>
    <property type="molecule type" value="Genomic_DNA"/>
</dbReference>
<dbReference type="AlphaFoldDB" id="A0A2J6Q7I6"/>
<proteinExistence type="predicted"/>
<keyword evidence="2" id="KW-1185">Reference proteome</keyword>
<organism evidence="1 2">
    <name type="scientific">Hyaloscypha hepaticicola</name>
    <dbReference type="NCBI Taxonomy" id="2082293"/>
    <lineage>
        <taxon>Eukaryota</taxon>
        <taxon>Fungi</taxon>
        <taxon>Dikarya</taxon>
        <taxon>Ascomycota</taxon>
        <taxon>Pezizomycotina</taxon>
        <taxon>Leotiomycetes</taxon>
        <taxon>Helotiales</taxon>
        <taxon>Hyaloscyphaceae</taxon>
        <taxon>Hyaloscypha</taxon>
    </lineage>
</organism>
<evidence type="ECO:0000313" key="1">
    <source>
        <dbReference type="EMBL" id="PMD22232.1"/>
    </source>
</evidence>
<dbReference type="OrthoDB" id="3496248at2759"/>
<sequence length="204" mass="22890">MTTLAVLDQLGPEILLLICDQLYSISPESLSHPRLASRKLNEIAIPFIRRNMTLRKDILEFSSKAFVKHVIRMIHLHGRHVVIKSVLDWDLAAGFMMKFRCLKTLTWENRAPSALGTCFPERLKKCFEESRNLGLGVAYCGYESDSMINLNDGPFEIPSALRSFPAANLVSLTLSILLRSKPVNTLQKFLAAFDTPTDALEGPT</sequence>
<gene>
    <name evidence="1" type="ORF">NA56DRAFT_97506</name>
</gene>
<evidence type="ECO:0008006" key="3">
    <source>
        <dbReference type="Google" id="ProtNLM"/>
    </source>
</evidence>
<reference evidence="1 2" key="1">
    <citation type="submission" date="2016-05" db="EMBL/GenBank/DDBJ databases">
        <title>A degradative enzymes factory behind the ericoid mycorrhizal symbiosis.</title>
        <authorList>
            <consortium name="DOE Joint Genome Institute"/>
            <person name="Martino E."/>
            <person name="Morin E."/>
            <person name="Grelet G."/>
            <person name="Kuo A."/>
            <person name="Kohler A."/>
            <person name="Daghino S."/>
            <person name="Barry K."/>
            <person name="Choi C."/>
            <person name="Cichocki N."/>
            <person name="Clum A."/>
            <person name="Copeland A."/>
            <person name="Hainaut M."/>
            <person name="Haridas S."/>
            <person name="Labutti K."/>
            <person name="Lindquist E."/>
            <person name="Lipzen A."/>
            <person name="Khouja H.-R."/>
            <person name="Murat C."/>
            <person name="Ohm R."/>
            <person name="Olson A."/>
            <person name="Spatafora J."/>
            <person name="Veneault-Fourrey C."/>
            <person name="Henrissat B."/>
            <person name="Grigoriev I."/>
            <person name="Martin F."/>
            <person name="Perotto S."/>
        </authorList>
    </citation>
    <scope>NUCLEOTIDE SEQUENCE [LARGE SCALE GENOMIC DNA]</scope>
    <source>
        <strain evidence="1 2">UAMH 7357</strain>
    </source>
</reference>
<dbReference type="Proteomes" id="UP000235672">
    <property type="component" value="Unassembled WGS sequence"/>
</dbReference>
<name>A0A2J6Q7I6_9HELO</name>